<dbReference type="Pfam" id="PF01740">
    <property type="entry name" value="STAS"/>
    <property type="match status" value="1"/>
</dbReference>
<feature type="transmembrane region" description="Helical" evidence="6">
    <location>
        <begin position="340"/>
        <end position="367"/>
    </location>
</feature>
<dbReference type="GO" id="GO:0055085">
    <property type="term" value="P:transmembrane transport"/>
    <property type="evidence" value="ECO:0007669"/>
    <property type="project" value="InterPro"/>
</dbReference>
<keyword evidence="3 6" id="KW-1133">Transmembrane helix</keyword>
<sequence>MSGSILFVVGLLDLGSIVNFISGPVLAGFINSAAFTIPLNQLPKIFGVKVKEDFFVMKIYRLCELVFTGYTNWYDFAIGASSIFVLVLLKELKARYGGHQALMKSTCGRITDKILWFTATAKAAIITILMMGVTAIWTTTEEVDRFLAKECIPKYPKEPNCTMFTMTMIQDVSLPFPTVPSFGGFFYNYTEIDGATFEYEVTTSAIFSAIGTGFIVVPIVNYLEVISLGKAFAKKERYTVDPTQEFIALGISNIGNSFFQSFPVSAGMSRSSVNYSANVATQISGWFAATIVLVATAFLSDLFVYVPSAALGAVIIVSAANLFSWVDIKHLWGTKRTDMIPFVVTFVVCLHSSSIGIILGTIVHLGMVLSENDNIIKFEGKLLFPSSETLFTTINAAAAKFQNGEKIVILDFARVPAIDSTAAESICEALSFSKTLHPDFRFELENVKDKQLKMLEHCGLPSSDNELVNKAFEDGDDSSLSSIGSKKQEESSAEF</sequence>
<evidence type="ECO:0000313" key="10">
    <source>
        <dbReference type="Proteomes" id="UP000001307"/>
    </source>
</evidence>
<accession>E4XKN5</accession>
<dbReference type="CDD" id="cd07042">
    <property type="entry name" value="STAS_SulP_like_sulfate_transporter"/>
    <property type="match status" value="1"/>
</dbReference>
<dbReference type="PROSITE" id="PS50801">
    <property type="entry name" value="STAS"/>
    <property type="match status" value="1"/>
</dbReference>
<feature type="compositionally biased region" description="Basic and acidic residues" evidence="5">
    <location>
        <begin position="486"/>
        <end position="495"/>
    </location>
</feature>
<dbReference type="InterPro" id="IPR011547">
    <property type="entry name" value="SLC26A/SulP_dom"/>
</dbReference>
<evidence type="ECO:0000259" key="8">
    <source>
        <dbReference type="PROSITE" id="PS50801"/>
    </source>
</evidence>
<dbReference type="Pfam" id="PF00916">
    <property type="entry name" value="Sulfate_transp"/>
    <property type="match status" value="1"/>
</dbReference>
<proteinExistence type="predicted"/>
<evidence type="ECO:0000256" key="7">
    <source>
        <dbReference type="SAM" id="SignalP"/>
    </source>
</evidence>
<feature type="transmembrane region" description="Helical" evidence="6">
    <location>
        <begin position="114"/>
        <end position="137"/>
    </location>
</feature>
<dbReference type="AlphaFoldDB" id="E4XKN5"/>
<keyword evidence="2 6" id="KW-0812">Transmembrane</keyword>
<evidence type="ECO:0000256" key="3">
    <source>
        <dbReference type="ARBA" id="ARBA00022989"/>
    </source>
</evidence>
<dbReference type="InterPro" id="IPR002645">
    <property type="entry name" value="STAS_dom"/>
</dbReference>
<dbReference type="GO" id="GO:0016020">
    <property type="term" value="C:membrane"/>
    <property type="evidence" value="ECO:0007669"/>
    <property type="project" value="UniProtKB-SubCell"/>
</dbReference>
<feature type="transmembrane region" description="Helical" evidence="6">
    <location>
        <begin position="205"/>
        <end position="225"/>
    </location>
</feature>
<evidence type="ECO:0000256" key="6">
    <source>
        <dbReference type="SAM" id="Phobius"/>
    </source>
</evidence>
<feature type="transmembrane region" description="Helical" evidence="6">
    <location>
        <begin position="73"/>
        <end position="93"/>
    </location>
</feature>
<keyword evidence="4 6" id="KW-0472">Membrane</keyword>
<reference evidence="9" key="1">
    <citation type="journal article" date="2010" name="Science">
        <title>Plasticity of animal genome architecture unmasked by rapid evolution of a pelagic tunicate.</title>
        <authorList>
            <person name="Denoeud F."/>
            <person name="Henriet S."/>
            <person name="Mungpakdee S."/>
            <person name="Aury J.M."/>
            <person name="Da Silva C."/>
            <person name="Brinkmann H."/>
            <person name="Mikhaleva J."/>
            <person name="Olsen L.C."/>
            <person name="Jubin C."/>
            <person name="Canestro C."/>
            <person name="Bouquet J.M."/>
            <person name="Danks G."/>
            <person name="Poulain J."/>
            <person name="Campsteijn C."/>
            <person name="Adamski M."/>
            <person name="Cross I."/>
            <person name="Yadetie F."/>
            <person name="Muffato M."/>
            <person name="Louis A."/>
            <person name="Butcher S."/>
            <person name="Tsagkogeorga G."/>
            <person name="Konrad A."/>
            <person name="Singh S."/>
            <person name="Jensen M.F."/>
            <person name="Cong E.H."/>
            <person name="Eikeseth-Otteraa H."/>
            <person name="Noel B."/>
            <person name="Anthouard V."/>
            <person name="Porcel B.M."/>
            <person name="Kachouri-Lafond R."/>
            <person name="Nishino A."/>
            <person name="Ugolini M."/>
            <person name="Chourrout P."/>
            <person name="Nishida H."/>
            <person name="Aasland R."/>
            <person name="Huzurbazar S."/>
            <person name="Westhof E."/>
            <person name="Delsuc F."/>
            <person name="Lehrach H."/>
            <person name="Reinhardt R."/>
            <person name="Weissenbach J."/>
            <person name="Roy S.W."/>
            <person name="Artiguenave F."/>
            <person name="Postlethwait J.H."/>
            <person name="Manak J.R."/>
            <person name="Thompson E.M."/>
            <person name="Jaillon O."/>
            <person name="Du Pasquier L."/>
            <person name="Boudinot P."/>
            <person name="Liberles D.A."/>
            <person name="Volff J.N."/>
            <person name="Philippe H."/>
            <person name="Lenhard B."/>
            <person name="Roest Crollius H."/>
            <person name="Wincker P."/>
            <person name="Chourrout D."/>
        </authorList>
    </citation>
    <scope>NUCLEOTIDE SEQUENCE [LARGE SCALE GENOMIC DNA]</scope>
</reference>
<protein>
    <recommendedName>
        <fullName evidence="8">STAS domain-containing protein</fullName>
    </recommendedName>
</protein>
<comment type="subcellular location">
    <subcellularLocation>
        <location evidence="1">Membrane</location>
        <topology evidence="1">Multi-pass membrane protein</topology>
    </subcellularLocation>
</comment>
<dbReference type="PANTHER" id="PTHR11814">
    <property type="entry name" value="SULFATE TRANSPORTER"/>
    <property type="match status" value="1"/>
</dbReference>
<keyword evidence="7" id="KW-0732">Signal</keyword>
<feature type="domain" description="STAS" evidence="8">
    <location>
        <begin position="375"/>
        <end position="483"/>
    </location>
</feature>
<feature type="signal peptide" evidence="7">
    <location>
        <begin position="1"/>
        <end position="27"/>
    </location>
</feature>
<keyword evidence="10" id="KW-1185">Reference proteome</keyword>
<feature type="region of interest" description="Disordered" evidence="5">
    <location>
        <begin position="471"/>
        <end position="495"/>
    </location>
</feature>
<dbReference type="OrthoDB" id="288203at2759"/>
<dbReference type="SUPFAM" id="SSF52091">
    <property type="entry name" value="SpoIIaa-like"/>
    <property type="match status" value="1"/>
</dbReference>
<dbReference type="InParanoid" id="E4XKN5"/>
<feature type="transmembrane region" description="Helical" evidence="6">
    <location>
        <begin position="279"/>
        <end position="299"/>
    </location>
</feature>
<dbReference type="Proteomes" id="UP000001307">
    <property type="component" value="Unassembled WGS sequence"/>
</dbReference>
<feature type="transmembrane region" description="Helical" evidence="6">
    <location>
        <begin position="305"/>
        <end position="328"/>
    </location>
</feature>
<dbReference type="Gene3D" id="3.30.750.24">
    <property type="entry name" value="STAS domain"/>
    <property type="match status" value="1"/>
</dbReference>
<evidence type="ECO:0000256" key="5">
    <source>
        <dbReference type="SAM" id="MobiDB-lite"/>
    </source>
</evidence>
<evidence type="ECO:0000256" key="1">
    <source>
        <dbReference type="ARBA" id="ARBA00004141"/>
    </source>
</evidence>
<evidence type="ECO:0000256" key="4">
    <source>
        <dbReference type="ARBA" id="ARBA00023136"/>
    </source>
</evidence>
<dbReference type="InterPro" id="IPR001902">
    <property type="entry name" value="SLC26A/SulP_fam"/>
</dbReference>
<evidence type="ECO:0000256" key="2">
    <source>
        <dbReference type="ARBA" id="ARBA00022692"/>
    </source>
</evidence>
<dbReference type="InterPro" id="IPR036513">
    <property type="entry name" value="STAS_dom_sf"/>
</dbReference>
<evidence type="ECO:0000313" key="9">
    <source>
        <dbReference type="EMBL" id="CBY10738.1"/>
    </source>
</evidence>
<name>E4XKN5_OIKDI</name>
<dbReference type="EMBL" id="FN653065">
    <property type="protein sequence ID" value="CBY10738.1"/>
    <property type="molecule type" value="Genomic_DNA"/>
</dbReference>
<gene>
    <name evidence="9" type="ORF">GSOID_T00014250001</name>
</gene>
<feature type="chain" id="PRO_5003190396" description="STAS domain-containing protein" evidence="7">
    <location>
        <begin position="28"/>
        <end position="495"/>
    </location>
</feature>
<organism evidence="9">
    <name type="scientific">Oikopleura dioica</name>
    <name type="common">Tunicate</name>
    <dbReference type="NCBI Taxonomy" id="34765"/>
    <lineage>
        <taxon>Eukaryota</taxon>
        <taxon>Metazoa</taxon>
        <taxon>Chordata</taxon>
        <taxon>Tunicata</taxon>
        <taxon>Appendicularia</taxon>
        <taxon>Copelata</taxon>
        <taxon>Oikopleuridae</taxon>
        <taxon>Oikopleura</taxon>
    </lineage>
</organism>